<dbReference type="SUPFAM" id="SSF57770">
    <property type="entry name" value="Methionyl-tRNA synthetase (MetRS), Zn-domain"/>
    <property type="match status" value="1"/>
</dbReference>
<evidence type="ECO:0000256" key="8">
    <source>
        <dbReference type="ARBA" id="ARBA00022840"/>
    </source>
</evidence>
<keyword evidence="6 13" id="KW-0436">Ligase</keyword>
<keyword evidence="5" id="KW-0963">Cytoplasm</keyword>
<dbReference type="SUPFAM" id="SSF47616">
    <property type="entry name" value="GST C-terminal domain-like"/>
    <property type="match status" value="1"/>
</dbReference>
<dbReference type="Gene3D" id="2.20.28.20">
    <property type="entry name" value="Methionyl-tRNA synthetase, Zn-domain"/>
    <property type="match status" value="1"/>
</dbReference>
<dbReference type="Gene3D" id="3.40.50.620">
    <property type="entry name" value="HUPs"/>
    <property type="match status" value="1"/>
</dbReference>
<evidence type="ECO:0000313" key="17">
    <source>
        <dbReference type="Proteomes" id="UP001165289"/>
    </source>
</evidence>
<dbReference type="GO" id="GO:0017101">
    <property type="term" value="C:aminoacyl-tRNA synthetase multienzyme complex"/>
    <property type="evidence" value="ECO:0007669"/>
    <property type="project" value="TreeGrafter"/>
</dbReference>
<dbReference type="InterPro" id="IPR041872">
    <property type="entry name" value="Anticodon_Met"/>
</dbReference>
<gene>
    <name evidence="16" type="ORF">LOD99_16308</name>
</gene>
<dbReference type="FunFam" id="2.20.28.20:FF:000001">
    <property type="entry name" value="Methionine--tRNA ligase"/>
    <property type="match status" value="1"/>
</dbReference>
<evidence type="ECO:0000256" key="12">
    <source>
        <dbReference type="ARBA" id="ARBA00047364"/>
    </source>
</evidence>
<dbReference type="Gene3D" id="1.20.1050.130">
    <property type="match status" value="1"/>
</dbReference>
<dbReference type="InterPro" id="IPR033911">
    <property type="entry name" value="MetRS_core"/>
</dbReference>
<keyword evidence="7 13" id="KW-0547">Nucleotide-binding</keyword>
<dbReference type="GO" id="GO:0006431">
    <property type="term" value="P:methionyl-tRNA aminoacylation"/>
    <property type="evidence" value="ECO:0007669"/>
    <property type="project" value="InterPro"/>
</dbReference>
<dbReference type="InterPro" id="IPR023458">
    <property type="entry name" value="Met-tRNA_ligase_1"/>
</dbReference>
<evidence type="ECO:0000256" key="4">
    <source>
        <dbReference type="ARBA" id="ARBA00018335"/>
    </source>
</evidence>
<evidence type="ECO:0000256" key="5">
    <source>
        <dbReference type="ARBA" id="ARBA00022490"/>
    </source>
</evidence>
<dbReference type="EMBL" id="JAKMXF010000133">
    <property type="protein sequence ID" value="KAI6657007.1"/>
    <property type="molecule type" value="Genomic_DNA"/>
</dbReference>
<keyword evidence="9 13" id="KW-0648">Protein biosynthesis</keyword>
<dbReference type="InterPro" id="IPR009080">
    <property type="entry name" value="tRNAsynth_Ia_anticodon-bd"/>
</dbReference>
<evidence type="ECO:0000256" key="3">
    <source>
        <dbReference type="ARBA" id="ARBA00012838"/>
    </source>
</evidence>
<protein>
    <recommendedName>
        <fullName evidence="4">Methionine--tRNA ligase, cytoplasmic</fullName>
        <ecNumber evidence="3">6.1.1.10</ecNumber>
    </recommendedName>
    <alternativeName>
        <fullName evidence="11">Methionyl-tRNA synthetase</fullName>
    </alternativeName>
</protein>
<sequence>MATANSIEKPDLIVCSNLIGRVSKLKFEILFSLLNSSWDQLFQRHLVTEEDIEQEAIYLNSVIVAGAALETKKGIFILSSNEICKYIITLSSNIPDNLAETKDTRTWIGFEASSISPQIHPSLSQHTLTDTLKVSLQTLESAYSLTDPENLSISDVIIFSSLFPLTAPILLVQMNASYPKLLKWVNTVATTPVVNNVLQKLPVVNNWLRVTQGLTGYGKLDTKETKFDKLKREKLSKPPILPTLNLDKVSLLAPEIKHPILPCTDKRNILITSALPYVNNVPHLGNIIGCVLSADVFARYCRARGYQTLYLCGTDEYGTATEIKAVQEGVTPQQVCNKYYKKHKNIYDWFEISFDTFGRTSTQNQTDIAQEIFWKIQKRGFIKDETVEQLFCENCSTFLADRLITGTCPSCAYDDASGDQCDNCSKLINAVELIQPQCQICKNRPFVKKSQHIFLDMARMQPEVEEWVAKSAPRGNWTPNSRSITNTWFKEGLKPRCISRDLKWGTPVPLEGFTDKVFYVWFDAPIGYISITASYTDQWEKWWKNPNNVLLYQFMAKDNVPFHTVMFPSCLITTGDEYTLLHHISASEYLNYEGGKFSKRKGVGVFGDNARETKIPADIFRFYLLYVRPETQDTLFSWSDLMSKNNNELLNNLGNFVNRSLAFTKKNFNGIVPPVGNLKQVDMQLIDQINLELTNYIATLEDARIRDGIKYTLNLSRLGNGYIQDAQPWVLIKEGEDGMSRAGTIMNLSVNLVCLVMVLLQPYMPNTCEAIRQQLNIPNNSTLIPVEFAKFISPGHEIGTPLPLFRKFEQAEIDGYQQMFRTKPK</sequence>
<dbReference type="InterPro" id="IPR029038">
    <property type="entry name" value="MetRS_Zn"/>
</dbReference>
<evidence type="ECO:0000256" key="13">
    <source>
        <dbReference type="RuleBase" id="RU363039"/>
    </source>
</evidence>
<dbReference type="CDD" id="cd07957">
    <property type="entry name" value="Anticodon_Ia_Met"/>
    <property type="match status" value="1"/>
</dbReference>
<dbReference type="SUPFAM" id="SSF52374">
    <property type="entry name" value="Nucleotidylyl transferase"/>
    <property type="match status" value="1"/>
</dbReference>
<dbReference type="Gene3D" id="1.10.730.10">
    <property type="entry name" value="Isoleucyl-tRNA Synthetase, Domain 1"/>
    <property type="match status" value="1"/>
</dbReference>
<reference evidence="16 17" key="1">
    <citation type="journal article" date="2023" name="BMC Biol.">
        <title>The compact genome of the sponge Oopsacas minuta (Hexactinellida) is lacking key metazoan core genes.</title>
        <authorList>
            <person name="Santini S."/>
            <person name="Schenkelaars Q."/>
            <person name="Jourda C."/>
            <person name="Duchesne M."/>
            <person name="Belahbib H."/>
            <person name="Rocher C."/>
            <person name="Selva M."/>
            <person name="Riesgo A."/>
            <person name="Vervoort M."/>
            <person name="Leys S.P."/>
            <person name="Kodjabachian L."/>
            <person name="Le Bivic A."/>
            <person name="Borchiellini C."/>
            <person name="Claverie J.M."/>
            <person name="Renard E."/>
        </authorList>
    </citation>
    <scope>NUCLEOTIDE SEQUENCE [LARGE SCALE GENOMIC DNA]</scope>
    <source>
        <strain evidence="16">SPO-2</strain>
    </source>
</reference>
<keyword evidence="8 13" id="KW-0067">ATP-binding</keyword>
<dbReference type="InterPro" id="IPR036282">
    <property type="entry name" value="Glutathione-S-Trfase_C_sf"/>
</dbReference>
<dbReference type="PANTHER" id="PTHR45765:SF1">
    <property type="entry name" value="METHIONINE--TRNA LIGASE, CYTOPLASMIC"/>
    <property type="match status" value="1"/>
</dbReference>
<dbReference type="InterPro" id="IPR001412">
    <property type="entry name" value="aa-tRNA-synth_I_CS"/>
</dbReference>
<evidence type="ECO:0000259" key="15">
    <source>
        <dbReference type="Pfam" id="PF19303"/>
    </source>
</evidence>
<dbReference type="EC" id="6.1.1.10" evidence="3"/>
<evidence type="ECO:0000256" key="10">
    <source>
        <dbReference type="ARBA" id="ARBA00023146"/>
    </source>
</evidence>
<feature type="domain" description="Methionyl-tRNA synthetase anticodon-binding" evidence="15">
    <location>
        <begin position="672"/>
        <end position="822"/>
    </location>
</feature>
<dbReference type="HAMAP" id="MF_00098">
    <property type="entry name" value="Met_tRNA_synth_type1"/>
    <property type="match status" value="1"/>
</dbReference>
<dbReference type="Proteomes" id="UP001165289">
    <property type="component" value="Unassembled WGS sequence"/>
</dbReference>
<dbReference type="InterPro" id="IPR014758">
    <property type="entry name" value="Met-tRNA_synth"/>
</dbReference>
<accession>A0AAV7K6M6</accession>
<evidence type="ECO:0000256" key="2">
    <source>
        <dbReference type="ARBA" id="ARBA00005594"/>
    </source>
</evidence>
<evidence type="ECO:0000256" key="6">
    <source>
        <dbReference type="ARBA" id="ARBA00022598"/>
    </source>
</evidence>
<evidence type="ECO:0000259" key="14">
    <source>
        <dbReference type="Pfam" id="PF09334"/>
    </source>
</evidence>
<keyword evidence="10 13" id="KW-0030">Aminoacyl-tRNA synthetase</keyword>
<dbReference type="InterPro" id="IPR014729">
    <property type="entry name" value="Rossmann-like_a/b/a_fold"/>
</dbReference>
<dbReference type="NCBIfam" id="TIGR00398">
    <property type="entry name" value="metG"/>
    <property type="match status" value="1"/>
</dbReference>
<evidence type="ECO:0000256" key="7">
    <source>
        <dbReference type="ARBA" id="ARBA00022741"/>
    </source>
</evidence>
<comment type="catalytic activity">
    <reaction evidence="12">
        <text>tRNA(Met) + L-methionine + ATP = L-methionyl-tRNA(Met) + AMP + diphosphate</text>
        <dbReference type="Rhea" id="RHEA:13481"/>
        <dbReference type="Rhea" id="RHEA-COMP:9667"/>
        <dbReference type="Rhea" id="RHEA-COMP:9698"/>
        <dbReference type="ChEBI" id="CHEBI:30616"/>
        <dbReference type="ChEBI" id="CHEBI:33019"/>
        <dbReference type="ChEBI" id="CHEBI:57844"/>
        <dbReference type="ChEBI" id="CHEBI:78442"/>
        <dbReference type="ChEBI" id="CHEBI:78530"/>
        <dbReference type="ChEBI" id="CHEBI:456215"/>
        <dbReference type="EC" id="6.1.1.10"/>
    </reaction>
</comment>
<proteinExistence type="inferred from homology"/>
<dbReference type="GO" id="GO:0004825">
    <property type="term" value="F:methionine-tRNA ligase activity"/>
    <property type="evidence" value="ECO:0007669"/>
    <property type="project" value="UniProtKB-EC"/>
</dbReference>
<name>A0AAV7K6M6_9METZ</name>
<dbReference type="CDD" id="cd00814">
    <property type="entry name" value="MetRS_core"/>
    <property type="match status" value="1"/>
</dbReference>
<evidence type="ECO:0000313" key="16">
    <source>
        <dbReference type="EMBL" id="KAI6657007.1"/>
    </source>
</evidence>
<organism evidence="16 17">
    <name type="scientific">Oopsacas minuta</name>
    <dbReference type="NCBI Taxonomy" id="111878"/>
    <lineage>
        <taxon>Eukaryota</taxon>
        <taxon>Metazoa</taxon>
        <taxon>Porifera</taxon>
        <taxon>Hexactinellida</taxon>
        <taxon>Hexasterophora</taxon>
        <taxon>Lyssacinosida</taxon>
        <taxon>Leucopsacidae</taxon>
        <taxon>Oopsacas</taxon>
    </lineage>
</organism>
<dbReference type="GO" id="GO:0005524">
    <property type="term" value="F:ATP binding"/>
    <property type="evidence" value="ECO:0007669"/>
    <property type="project" value="UniProtKB-KW"/>
</dbReference>
<evidence type="ECO:0000256" key="1">
    <source>
        <dbReference type="ARBA" id="ARBA00004496"/>
    </source>
</evidence>
<dbReference type="NCBIfam" id="NF001100">
    <property type="entry name" value="PRK00133.1"/>
    <property type="match status" value="1"/>
</dbReference>
<comment type="caution">
    <text evidence="16">The sequence shown here is derived from an EMBL/GenBank/DDBJ whole genome shotgun (WGS) entry which is preliminary data.</text>
</comment>
<dbReference type="PROSITE" id="PS00178">
    <property type="entry name" value="AA_TRNA_LIGASE_I"/>
    <property type="match status" value="1"/>
</dbReference>
<evidence type="ECO:0000256" key="11">
    <source>
        <dbReference type="ARBA" id="ARBA00030904"/>
    </source>
</evidence>
<dbReference type="SUPFAM" id="SSF47323">
    <property type="entry name" value="Anticodon-binding domain of a subclass of class I aminoacyl-tRNA synthetases"/>
    <property type="match status" value="1"/>
</dbReference>
<keyword evidence="17" id="KW-1185">Reference proteome</keyword>
<evidence type="ECO:0000256" key="9">
    <source>
        <dbReference type="ARBA" id="ARBA00022917"/>
    </source>
</evidence>
<comment type="similarity">
    <text evidence="2 13">Belongs to the class-I aminoacyl-tRNA synthetase family.</text>
</comment>
<comment type="subcellular location">
    <subcellularLocation>
        <location evidence="1">Cytoplasm</location>
    </subcellularLocation>
</comment>
<dbReference type="GO" id="GO:0005829">
    <property type="term" value="C:cytosol"/>
    <property type="evidence" value="ECO:0007669"/>
    <property type="project" value="TreeGrafter"/>
</dbReference>
<dbReference type="InterPro" id="IPR015413">
    <property type="entry name" value="Methionyl/Leucyl_tRNA_Synth"/>
</dbReference>
<dbReference type="PANTHER" id="PTHR45765">
    <property type="entry name" value="METHIONINE--TRNA LIGASE"/>
    <property type="match status" value="1"/>
</dbReference>
<dbReference type="AlphaFoldDB" id="A0AAV7K6M6"/>
<feature type="domain" description="Methionyl/Leucyl tRNA synthetase" evidence="14">
    <location>
        <begin position="269"/>
        <end position="660"/>
    </location>
</feature>
<dbReference type="Pfam" id="PF19303">
    <property type="entry name" value="Anticodon_3"/>
    <property type="match status" value="1"/>
</dbReference>
<dbReference type="Pfam" id="PF09334">
    <property type="entry name" value="tRNA-synt_1g"/>
    <property type="match status" value="1"/>
</dbReference>
<dbReference type="PRINTS" id="PR01041">
    <property type="entry name" value="TRNASYNTHMET"/>
</dbReference>